<dbReference type="Proteomes" id="UP001500456">
    <property type="component" value="Unassembled WGS sequence"/>
</dbReference>
<keyword evidence="2 3" id="KW-0732">Signal</keyword>
<evidence type="ECO:0000313" key="5">
    <source>
        <dbReference type="EMBL" id="GAA4024707.1"/>
    </source>
</evidence>
<evidence type="ECO:0000256" key="2">
    <source>
        <dbReference type="ARBA" id="ARBA00022729"/>
    </source>
</evidence>
<dbReference type="Pfam" id="PF13407">
    <property type="entry name" value="Peripla_BP_4"/>
    <property type="match status" value="1"/>
</dbReference>
<proteinExistence type="predicted"/>
<feature type="chain" id="PRO_5047043742" evidence="3">
    <location>
        <begin position="23"/>
        <end position="358"/>
    </location>
</feature>
<dbReference type="CDD" id="cd19995">
    <property type="entry name" value="PBP1_ABC_xylose_binding-like"/>
    <property type="match status" value="1"/>
</dbReference>
<name>A0ABP7TE31_9ACTN</name>
<dbReference type="PANTHER" id="PTHR30036">
    <property type="entry name" value="D-XYLOSE-BINDING PERIPLASMIC PROTEIN"/>
    <property type="match status" value="1"/>
</dbReference>
<dbReference type="InterPro" id="IPR028082">
    <property type="entry name" value="Peripla_BP_I"/>
</dbReference>
<evidence type="ECO:0000259" key="4">
    <source>
        <dbReference type="Pfam" id="PF13407"/>
    </source>
</evidence>
<sequence>MRRLAIGALAGIFALGALTACAEEPSGGNSGTAKADGESGKVAFLMPDLASTRYEQYDAPLFKERMAELCQDCDVLYQNANADASLQQQQANSAMAQGAKVIVIDPVDSAAAATIVQTAQSQGVKVVAYDRPIPDKPADFYVSFDNEAIGKAIAQSLVDRLKETKAAGGVLQINGSPTDAAAGLIKKGIHSGLDGSGFKLLAEYDTPGWAPEKAQQWASGQISQYRGKIAGVVAANDGTGSGAIAAFKAADVKVPPVTGNDAELAAIQRIIAGDQYNTISKPIKIVAEAAADVAHQLLQGKEPKADTKLFNTPSQLFKPTVVTQKNLKEVIFGSDAVLKVKDVCTAQYAAACGRLGIQ</sequence>
<comment type="caution">
    <text evidence="5">The sequence shown here is derived from an EMBL/GenBank/DDBJ whole genome shotgun (WGS) entry which is preliminary data.</text>
</comment>
<evidence type="ECO:0000313" key="6">
    <source>
        <dbReference type="Proteomes" id="UP001500456"/>
    </source>
</evidence>
<keyword evidence="6" id="KW-1185">Reference proteome</keyword>
<evidence type="ECO:0000256" key="3">
    <source>
        <dbReference type="SAM" id="SignalP"/>
    </source>
</evidence>
<organism evidence="5 6">
    <name type="scientific">Streptomyces plumbiresistens</name>
    <dbReference type="NCBI Taxonomy" id="511811"/>
    <lineage>
        <taxon>Bacteria</taxon>
        <taxon>Bacillati</taxon>
        <taxon>Actinomycetota</taxon>
        <taxon>Actinomycetes</taxon>
        <taxon>Kitasatosporales</taxon>
        <taxon>Streptomycetaceae</taxon>
        <taxon>Streptomyces</taxon>
    </lineage>
</organism>
<dbReference type="PROSITE" id="PS51257">
    <property type="entry name" value="PROKAR_LIPOPROTEIN"/>
    <property type="match status" value="1"/>
</dbReference>
<dbReference type="SUPFAM" id="SSF53822">
    <property type="entry name" value="Periplasmic binding protein-like I"/>
    <property type="match status" value="1"/>
</dbReference>
<feature type="signal peptide" evidence="3">
    <location>
        <begin position="1"/>
        <end position="22"/>
    </location>
</feature>
<dbReference type="EMBL" id="BAAAZX010000036">
    <property type="protein sequence ID" value="GAA4024707.1"/>
    <property type="molecule type" value="Genomic_DNA"/>
</dbReference>
<protein>
    <submittedName>
        <fullName evidence="5">Sugar ABC transporter substrate-binding protein</fullName>
    </submittedName>
</protein>
<reference evidence="6" key="1">
    <citation type="journal article" date="2019" name="Int. J. Syst. Evol. Microbiol.">
        <title>The Global Catalogue of Microorganisms (GCM) 10K type strain sequencing project: providing services to taxonomists for standard genome sequencing and annotation.</title>
        <authorList>
            <consortium name="The Broad Institute Genomics Platform"/>
            <consortium name="The Broad Institute Genome Sequencing Center for Infectious Disease"/>
            <person name="Wu L."/>
            <person name="Ma J."/>
        </authorList>
    </citation>
    <scope>NUCLEOTIDE SEQUENCE [LARGE SCALE GENOMIC DNA]</scope>
    <source>
        <strain evidence="6">JCM 16924</strain>
    </source>
</reference>
<dbReference type="Gene3D" id="3.40.50.2300">
    <property type="match status" value="2"/>
</dbReference>
<dbReference type="InterPro" id="IPR050555">
    <property type="entry name" value="Bact_Solute-Bind_Prot2"/>
</dbReference>
<comment type="subcellular location">
    <subcellularLocation>
        <location evidence="1">Cell envelope</location>
    </subcellularLocation>
</comment>
<dbReference type="InterPro" id="IPR025997">
    <property type="entry name" value="SBP_2_dom"/>
</dbReference>
<feature type="domain" description="Periplasmic binding protein" evidence="4">
    <location>
        <begin position="42"/>
        <end position="302"/>
    </location>
</feature>
<evidence type="ECO:0000256" key="1">
    <source>
        <dbReference type="ARBA" id="ARBA00004196"/>
    </source>
</evidence>
<dbReference type="RefSeq" id="WP_345570419.1">
    <property type="nucleotide sequence ID" value="NZ_BAAAZX010000036.1"/>
</dbReference>
<accession>A0ABP7TE31</accession>
<dbReference type="PANTHER" id="PTHR30036:SF1">
    <property type="entry name" value="D-XYLOSE-BINDING PERIPLASMIC PROTEIN"/>
    <property type="match status" value="1"/>
</dbReference>
<gene>
    <name evidence="5" type="ORF">GCM10022232_82630</name>
</gene>